<dbReference type="PANTHER" id="PTHR47186:SF54">
    <property type="entry name" value="DISEASE RESISTANCE RPP13-LIKE PROTEIN 4"/>
    <property type="match status" value="1"/>
</dbReference>
<gene>
    <name evidence="4" type="ORF">CITCOLO1_LOCUS2786</name>
</gene>
<feature type="domain" description="Disease resistance R13L4/SHOC-2-like LRR" evidence="3">
    <location>
        <begin position="404"/>
        <end position="621"/>
    </location>
</feature>
<evidence type="ECO:0000313" key="4">
    <source>
        <dbReference type="EMBL" id="CAK9311136.1"/>
    </source>
</evidence>
<accession>A0ABP0XW29</accession>
<organism evidence="4 5">
    <name type="scientific">Citrullus colocynthis</name>
    <name type="common">colocynth</name>
    <dbReference type="NCBI Taxonomy" id="252529"/>
    <lineage>
        <taxon>Eukaryota</taxon>
        <taxon>Viridiplantae</taxon>
        <taxon>Streptophyta</taxon>
        <taxon>Embryophyta</taxon>
        <taxon>Tracheophyta</taxon>
        <taxon>Spermatophyta</taxon>
        <taxon>Magnoliopsida</taxon>
        <taxon>eudicotyledons</taxon>
        <taxon>Gunneridae</taxon>
        <taxon>Pentapetalae</taxon>
        <taxon>rosids</taxon>
        <taxon>fabids</taxon>
        <taxon>Cucurbitales</taxon>
        <taxon>Cucurbitaceae</taxon>
        <taxon>Benincaseae</taxon>
        <taxon>Citrullus</taxon>
    </lineage>
</organism>
<evidence type="ECO:0000256" key="2">
    <source>
        <dbReference type="ARBA" id="ARBA00022821"/>
    </source>
</evidence>
<dbReference type="Gene3D" id="3.80.10.10">
    <property type="entry name" value="Ribonuclease Inhibitor"/>
    <property type="match status" value="1"/>
</dbReference>
<keyword evidence="1" id="KW-0677">Repeat</keyword>
<dbReference type="PANTHER" id="PTHR47186">
    <property type="entry name" value="LEUCINE-RICH REPEAT-CONTAINING PROTEIN 57"/>
    <property type="match status" value="1"/>
</dbReference>
<dbReference type="InterPro" id="IPR055414">
    <property type="entry name" value="LRR_R13L4/SHOC2-like"/>
</dbReference>
<proteinExistence type="predicted"/>
<dbReference type="SUPFAM" id="SSF52058">
    <property type="entry name" value="L domain-like"/>
    <property type="match status" value="1"/>
</dbReference>
<dbReference type="EMBL" id="OZ021744">
    <property type="protein sequence ID" value="CAK9311136.1"/>
    <property type="molecule type" value="Genomic_DNA"/>
</dbReference>
<name>A0ABP0XW29_9ROSI</name>
<dbReference type="Pfam" id="PF23598">
    <property type="entry name" value="LRR_14"/>
    <property type="match status" value="1"/>
</dbReference>
<dbReference type="Gene3D" id="1.10.10.10">
    <property type="entry name" value="Winged helix-like DNA-binding domain superfamily/Winged helix DNA-binding domain"/>
    <property type="match status" value="1"/>
</dbReference>
<keyword evidence="2" id="KW-0611">Plant defense</keyword>
<dbReference type="InterPro" id="IPR036388">
    <property type="entry name" value="WH-like_DNA-bd_sf"/>
</dbReference>
<reference evidence="4 5" key="1">
    <citation type="submission" date="2024-03" db="EMBL/GenBank/DDBJ databases">
        <authorList>
            <person name="Gkanogiannis A."/>
            <person name="Becerra Lopez-Lavalle L."/>
        </authorList>
    </citation>
    <scope>NUCLEOTIDE SEQUENCE [LARGE SCALE GENOMIC DNA]</scope>
</reference>
<evidence type="ECO:0000256" key="1">
    <source>
        <dbReference type="ARBA" id="ARBA00022737"/>
    </source>
</evidence>
<protein>
    <recommendedName>
        <fullName evidence="3">Disease resistance R13L4/SHOC-2-like LRR domain-containing protein</fullName>
    </recommendedName>
</protein>
<evidence type="ECO:0000259" key="3">
    <source>
        <dbReference type="Pfam" id="PF23598"/>
    </source>
</evidence>
<evidence type="ECO:0000313" key="5">
    <source>
        <dbReference type="Proteomes" id="UP001642487"/>
    </source>
</evidence>
<dbReference type="Proteomes" id="UP001642487">
    <property type="component" value="Chromosome 10"/>
</dbReference>
<keyword evidence="5" id="KW-1185">Reference proteome</keyword>
<sequence>MAPSSPIIDPQTSIPIPTIPQMIEILSDLHKQLSTALQKHSAQAKPTEAAGDDIVPEISGNIETHKDSEVEKLLSNIQLLKEALETMINNRDKKLNVPIQSIKASLDVVIKKVKEAPAGSSLTQKIGEEYLDAISNDMRTLKFRIPSYRKLTLAKTTAHFGDRGSDTRKPNEFFRLPNLYADKIFDESPAFKEIQKVYNEFRDVIYKQCFLYFAVFPENVVLKKRFLTYWWIGEGLLDVSGIGDSNPEDEAGEILQTFVEKGLIVPVKEEQKKVKKKFRMPTLVRSAAIKLAIENGFLNYDEGDNPVGKSCDRIFLVKGGGFRPPEAPTKDHNLEEKMETIFNVSQPFPDFALEWLAKKGDVDMRTTKVVEWLLKLRNLNVLYLGRWQSEADEEEHVIEVENLEFLEGFKKMKKLRLLSLQGIFWINKLPNSINTLCDLKVLDLKCCYNLEELPGGIGSLKSLTHLDVTGCYMLNGMPKSISKLTQLRVLKGFVTGKSSFMNLRGLKKLRKLSINTSSQDFPKETDLLVLQDLGEHGDLRNLSIMWAAQQLTSNEPPETVTGKIIRNLSKQFSRVTVPPNDKTLELPKKLEKLELECLREKELPNWLNPDNLKNLKKLYIRGGSLEKLGDKKWEAAEIVRLKYMTELRTEWRELQNSFPKLSYLQKVKCPRVTFCPCDANGVWIKPGQ</sequence>
<dbReference type="InterPro" id="IPR032675">
    <property type="entry name" value="LRR_dom_sf"/>
</dbReference>